<dbReference type="CDD" id="cd00201">
    <property type="entry name" value="WW"/>
    <property type="match status" value="1"/>
</dbReference>
<feature type="compositionally biased region" description="Basic and acidic residues" evidence="2">
    <location>
        <begin position="203"/>
        <end position="232"/>
    </location>
</feature>
<evidence type="ECO:0000313" key="6">
    <source>
        <dbReference type="Proteomes" id="UP000193642"/>
    </source>
</evidence>
<dbReference type="InterPro" id="IPR001202">
    <property type="entry name" value="WW_dom"/>
</dbReference>
<evidence type="ECO:0000256" key="1">
    <source>
        <dbReference type="ARBA" id="ARBA00022737"/>
    </source>
</evidence>
<sequence length="232" mass="26321">MAATASKPQQLSEPAPITSSSSPQAKKAEKPLPQSVNHKIETEEILGPMPKDWEKATDESGRVYFVNHKKKTTSWIDPRTFHLRKHNVKDIVPGELPYGWDEIYDPVSNQYYYVDHLLEEHHWSAPWEKDVQDHVSNKQKIAHEKAKQDKASPKKAAQEKDAIADVDKHIKNLESQRRALNEALASPVDGNVKSSRKSTLTKAEIDETVKQLRARNDKLDADHNKLSGEPKV</sequence>
<comment type="caution">
    <text evidence="5">The sequence shown here is derived from an EMBL/GenBank/DDBJ whole genome shotgun (WGS) entry which is preliminary data.</text>
</comment>
<evidence type="ECO:0000256" key="2">
    <source>
        <dbReference type="SAM" id="MobiDB-lite"/>
    </source>
</evidence>
<gene>
    <name evidence="4" type="ORF">BCR33DRAFT_516916</name>
    <name evidence="5" type="ORF">BCR33DRAFT_524986</name>
</gene>
<keyword evidence="6" id="KW-1185">Reference proteome</keyword>
<proteinExistence type="predicted"/>
<dbReference type="SMART" id="SM00456">
    <property type="entry name" value="WW"/>
    <property type="match status" value="2"/>
</dbReference>
<feature type="domain" description="WW" evidence="3">
    <location>
        <begin position="94"/>
        <end position="128"/>
    </location>
</feature>
<dbReference type="OrthoDB" id="3045089at2759"/>
<reference evidence="5 6" key="1">
    <citation type="submission" date="2016-07" db="EMBL/GenBank/DDBJ databases">
        <title>Pervasive Adenine N6-methylation of Active Genes in Fungi.</title>
        <authorList>
            <consortium name="DOE Joint Genome Institute"/>
            <person name="Mondo S.J."/>
            <person name="Dannebaum R.O."/>
            <person name="Kuo R.C."/>
            <person name="Labutti K."/>
            <person name="Haridas S."/>
            <person name="Kuo A."/>
            <person name="Salamov A."/>
            <person name="Ahrendt S.R."/>
            <person name="Lipzen A."/>
            <person name="Sullivan W."/>
            <person name="Andreopoulos W.B."/>
            <person name="Clum A."/>
            <person name="Lindquist E."/>
            <person name="Daum C."/>
            <person name="Ramamoorthy G.K."/>
            <person name="Gryganskyi A."/>
            <person name="Culley D."/>
            <person name="Magnuson J.K."/>
            <person name="James T.Y."/>
            <person name="O'Malley M.A."/>
            <person name="Stajich J.E."/>
            <person name="Spatafora J.W."/>
            <person name="Visel A."/>
            <person name="Grigoriev I.V."/>
        </authorList>
    </citation>
    <scope>NUCLEOTIDE SEQUENCE [LARGE SCALE GENOMIC DNA]</scope>
    <source>
        <strain evidence="5 6">JEL800</strain>
    </source>
</reference>
<dbReference type="PROSITE" id="PS50020">
    <property type="entry name" value="WW_DOMAIN_2"/>
    <property type="match status" value="2"/>
</dbReference>
<dbReference type="STRING" id="329046.A0A1Y2CTH0"/>
<evidence type="ECO:0000313" key="5">
    <source>
        <dbReference type="EMBL" id="ORY50247.1"/>
    </source>
</evidence>
<name>A0A1Y2CTH0_9FUNG</name>
<dbReference type="AlphaFoldDB" id="A0A1Y2CTH0"/>
<dbReference type="SUPFAM" id="SSF51045">
    <property type="entry name" value="WW domain"/>
    <property type="match status" value="2"/>
</dbReference>
<dbReference type="GO" id="GO:0005737">
    <property type="term" value="C:cytoplasm"/>
    <property type="evidence" value="ECO:0007669"/>
    <property type="project" value="TreeGrafter"/>
</dbReference>
<dbReference type="PANTHER" id="PTHR10316">
    <property type="entry name" value="MEMBRANE ASSOCIATED GUANYLATE KINASE-RELATED"/>
    <property type="match status" value="1"/>
</dbReference>
<dbReference type="Pfam" id="PF00397">
    <property type="entry name" value="WW"/>
    <property type="match status" value="1"/>
</dbReference>
<dbReference type="FunFam" id="2.20.70.10:FF:000017">
    <property type="entry name" value="E3 ubiquitin-protein ligase"/>
    <property type="match status" value="1"/>
</dbReference>
<evidence type="ECO:0000259" key="3">
    <source>
        <dbReference type="PROSITE" id="PS50020"/>
    </source>
</evidence>
<feature type="compositionally biased region" description="Polar residues" evidence="2">
    <location>
        <begin position="1"/>
        <end position="24"/>
    </location>
</feature>
<organism evidence="5 6">
    <name type="scientific">Rhizoclosmatium globosum</name>
    <dbReference type="NCBI Taxonomy" id="329046"/>
    <lineage>
        <taxon>Eukaryota</taxon>
        <taxon>Fungi</taxon>
        <taxon>Fungi incertae sedis</taxon>
        <taxon>Chytridiomycota</taxon>
        <taxon>Chytridiomycota incertae sedis</taxon>
        <taxon>Chytridiomycetes</taxon>
        <taxon>Chytridiales</taxon>
        <taxon>Chytriomycetaceae</taxon>
        <taxon>Rhizoclosmatium</taxon>
    </lineage>
</organism>
<protein>
    <recommendedName>
        <fullName evidence="3">WW domain-containing protein</fullName>
    </recommendedName>
</protein>
<dbReference type="GO" id="GO:0007165">
    <property type="term" value="P:signal transduction"/>
    <property type="evidence" value="ECO:0007669"/>
    <property type="project" value="TreeGrafter"/>
</dbReference>
<feature type="region of interest" description="Disordered" evidence="2">
    <location>
        <begin position="1"/>
        <end position="53"/>
    </location>
</feature>
<dbReference type="InterPro" id="IPR036020">
    <property type="entry name" value="WW_dom_sf"/>
</dbReference>
<evidence type="ECO:0000313" key="4">
    <source>
        <dbReference type="EMBL" id="ORY33865.1"/>
    </source>
</evidence>
<dbReference type="EMBL" id="MCGO01000066">
    <property type="protein sequence ID" value="ORY33865.1"/>
    <property type="molecule type" value="Genomic_DNA"/>
</dbReference>
<feature type="region of interest" description="Disordered" evidence="2">
    <location>
        <begin position="181"/>
        <end position="232"/>
    </location>
</feature>
<keyword evidence="1" id="KW-0677">Repeat</keyword>
<dbReference type="Proteomes" id="UP000193642">
    <property type="component" value="Unassembled WGS sequence"/>
</dbReference>
<accession>A0A1Y2CTH0</accession>
<dbReference type="PROSITE" id="PS01159">
    <property type="entry name" value="WW_DOMAIN_1"/>
    <property type="match status" value="1"/>
</dbReference>
<dbReference type="EMBL" id="MCGO01000007">
    <property type="protein sequence ID" value="ORY50247.1"/>
    <property type="molecule type" value="Genomic_DNA"/>
</dbReference>
<feature type="region of interest" description="Disordered" evidence="2">
    <location>
        <begin position="136"/>
        <end position="161"/>
    </location>
</feature>
<feature type="domain" description="WW" evidence="3">
    <location>
        <begin position="47"/>
        <end position="80"/>
    </location>
</feature>
<dbReference type="PANTHER" id="PTHR10316:SF40">
    <property type="entry name" value="LD27118P"/>
    <property type="match status" value="1"/>
</dbReference>
<dbReference type="Gene3D" id="2.20.70.10">
    <property type="match status" value="2"/>
</dbReference>